<accession>A0ACA9M8B4</accession>
<sequence length="312" mass="35097">MGNQLTNLHLSDCLSLTILNCSGNQLVNLDVKDCSFLSCLCCSRNSLINLVLPNNLINLKILDLGYNNFPPQDLSFLVPYANLERLNLTHNKFTGSLNYLSGMQQLKELDISSTDINEVDINKLPFSVVMEYAKNVDNSIQIKIDVNLVLKKNIKYLAEGGFTHGEDVVLKVPNNSQNISLDFLTEVANNKLAEFGTNFDVVTCYGISQDPITRDYVIVMQYMKGGNLRQYLQREGKELKFYNKLKKLKAVLTSKLINTEEITAKLQTLKTTEIGSRKIELVEIAQEEEHQEASNEDSLQAQIQILPKGSNN</sequence>
<protein>
    <submittedName>
        <fullName evidence="1">23717_t:CDS:1</fullName>
    </submittedName>
</protein>
<dbReference type="Proteomes" id="UP000789920">
    <property type="component" value="Unassembled WGS sequence"/>
</dbReference>
<comment type="caution">
    <text evidence="1">The sequence shown here is derived from an EMBL/GenBank/DDBJ whole genome shotgun (WGS) entry which is preliminary data.</text>
</comment>
<evidence type="ECO:0000313" key="2">
    <source>
        <dbReference type="Proteomes" id="UP000789920"/>
    </source>
</evidence>
<gene>
    <name evidence="1" type="ORF">RPERSI_LOCUS4580</name>
</gene>
<dbReference type="EMBL" id="CAJVQC010006413">
    <property type="protein sequence ID" value="CAG8566625.1"/>
    <property type="molecule type" value="Genomic_DNA"/>
</dbReference>
<name>A0ACA9M8B4_9GLOM</name>
<organism evidence="1 2">
    <name type="scientific">Racocetra persica</name>
    <dbReference type="NCBI Taxonomy" id="160502"/>
    <lineage>
        <taxon>Eukaryota</taxon>
        <taxon>Fungi</taxon>
        <taxon>Fungi incertae sedis</taxon>
        <taxon>Mucoromycota</taxon>
        <taxon>Glomeromycotina</taxon>
        <taxon>Glomeromycetes</taxon>
        <taxon>Diversisporales</taxon>
        <taxon>Gigasporaceae</taxon>
        <taxon>Racocetra</taxon>
    </lineage>
</organism>
<proteinExistence type="predicted"/>
<reference evidence="1" key="1">
    <citation type="submission" date="2021-06" db="EMBL/GenBank/DDBJ databases">
        <authorList>
            <person name="Kallberg Y."/>
            <person name="Tangrot J."/>
            <person name="Rosling A."/>
        </authorList>
    </citation>
    <scope>NUCLEOTIDE SEQUENCE</scope>
    <source>
        <strain evidence="1">MA461A</strain>
    </source>
</reference>
<keyword evidence="2" id="KW-1185">Reference proteome</keyword>
<evidence type="ECO:0000313" key="1">
    <source>
        <dbReference type="EMBL" id="CAG8566625.1"/>
    </source>
</evidence>